<keyword evidence="5 9" id="KW-0418">Kinase</keyword>
<dbReference type="InterPro" id="IPR050861">
    <property type="entry name" value="Dihydroxyacetone_Kinase"/>
</dbReference>
<dbReference type="GO" id="GO:0047324">
    <property type="term" value="F:phosphoenolpyruvate-glycerone phosphotransferase activity"/>
    <property type="evidence" value="ECO:0007669"/>
    <property type="project" value="UniProtKB-EC"/>
</dbReference>
<dbReference type="GO" id="GO:0019563">
    <property type="term" value="P:glycerol catabolic process"/>
    <property type="evidence" value="ECO:0007669"/>
    <property type="project" value="TreeGrafter"/>
</dbReference>
<evidence type="ECO:0000259" key="8">
    <source>
        <dbReference type="PROSITE" id="PS51481"/>
    </source>
</evidence>
<dbReference type="NCBIfam" id="TIGR02363">
    <property type="entry name" value="dhaK1"/>
    <property type="match status" value="1"/>
</dbReference>
<comment type="caution">
    <text evidence="9">The sequence shown here is derived from an EMBL/GenBank/DDBJ whole genome shotgun (WGS) entry which is preliminary data.</text>
</comment>
<dbReference type="PROSITE" id="PS51481">
    <property type="entry name" value="DHAK"/>
    <property type="match status" value="1"/>
</dbReference>
<feature type="domain" description="DhaK" evidence="8">
    <location>
        <begin position="7"/>
        <end position="329"/>
    </location>
</feature>
<dbReference type="Gene3D" id="3.40.50.10440">
    <property type="entry name" value="Dihydroxyacetone kinase, domain 1"/>
    <property type="match status" value="1"/>
</dbReference>
<dbReference type="GO" id="GO:0004371">
    <property type="term" value="F:glycerone kinase activity"/>
    <property type="evidence" value="ECO:0007669"/>
    <property type="project" value="InterPro"/>
</dbReference>
<proteinExistence type="predicted"/>
<evidence type="ECO:0000256" key="2">
    <source>
        <dbReference type="ARBA" id="ARBA00004745"/>
    </source>
</evidence>
<dbReference type="FunFam" id="3.40.50.10440:FF:000001">
    <property type="entry name" value="Dihydroxyacetone kinase, DhaK subunit"/>
    <property type="match status" value="1"/>
</dbReference>
<dbReference type="Pfam" id="PF02733">
    <property type="entry name" value="Dak1"/>
    <property type="match status" value="1"/>
</dbReference>
<dbReference type="InterPro" id="IPR004006">
    <property type="entry name" value="DhaK_dom"/>
</dbReference>
<keyword evidence="6" id="KW-0319">Glycerol metabolism</keyword>
<dbReference type="PANTHER" id="PTHR28629:SF4">
    <property type="entry name" value="TRIOKINASE_FMN CYCLASE"/>
    <property type="match status" value="1"/>
</dbReference>
<dbReference type="SUPFAM" id="SSF82549">
    <property type="entry name" value="DAK1/DegV-like"/>
    <property type="match status" value="1"/>
</dbReference>
<comment type="catalytic activity">
    <reaction evidence="1">
        <text>dihydroxyacetone + phosphoenolpyruvate = dihydroxyacetone phosphate + pyruvate</text>
        <dbReference type="Rhea" id="RHEA:18381"/>
        <dbReference type="ChEBI" id="CHEBI:15361"/>
        <dbReference type="ChEBI" id="CHEBI:16016"/>
        <dbReference type="ChEBI" id="CHEBI:57642"/>
        <dbReference type="ChEBI" id="CHEBI:58702"/>
        <dbReference type="EC" id="2.7.1.121"/>
    </reaction>
</comment>
<dbReference type="PANTHER" id="PTHR28629">
    <property type="entry name" value="TRIOKINASE/FMN CYCLASE"/>
    <property type="match status" value="1"/>
</dbReference>
<dbReference type="EMBL" id="LHQM01000039">
    <property type="protein sequence ID" value="KPJ21883.1"/>
    <property type="molecule type" value="Genomic_DNA"/>
</dbReference>
<dbReference type="GO" id="GO:0005829">
    <property type="term" value="C:cytosol"/>
    <property type="evidence" value="ECO:0007669"/>
    <property type="project" value="TreeGrafter"/>
</dbReference>
<evidence type="ECO:0000256" key="3">
    <source>
        <dbReference type="ARBA" id="ARBA00012095"/>
    </source>
</evidence>
<dbReference type="STRING" id="119224.AKK44_07510"/>
<keyword evidence="4" id="KW-0808">Transferase</keyword>
<dbReference type="Proteomes" id="UP000049578">
    <property type="component" value="Unassembled WGS sequence"/>
</dbReference>
<accession>A0A0N8FX17</accession>
<evidence type="ECO:0000256" key="1">
    <source>
        <dbReference type="ARBA" id="ARBA00001113"/>
    </source>
</evidence>
<dbReference type="FunFam" id="3.30.1180.20:FF:000002">
    <property type="entry name" value="Dihydroxyacetone kinase subunit DhaK"/>
    <property type="match status" value="1"/>
</dbReference>
<comment type="subunit">
    <text evidence="7">Homodimer. The dihydroxyacetone kinase complex is composed of a homodimer of DhaM, a homodimer of DhaK and the subunit DhaL.</text>
</comment>
<sequence length="329" mass="34891">MKKIMNEATTIVDDMLQGFAAMHDDLVERRDGFDVIVRKSPKTGQVGLISGGGSGHEPSHAGFVGDGMLSAAVCGAVFTSPTPDQILEAIKAADEGAGVFMVIKNYSGDIMNFEMAQELAEMEGIDVASVVVDDDIAVENSLYTQGRRGVAGTILVHKILGHAARQGKSLAEIKALADALVPNIKTIGFALSGATVPEVGKPGFVLADDEFEYGVGIHGEPGYKKEKMQSSAVLAKELVDKLADAFELVSGQNYGILINGLGATPLMEQYVFANDVAKLLAEKGVTIHFKKIGDYMTSIDMAGLSLTLIKLDDDAWIQALQSDVTTPAW</sequence>
<evidence type="ECO:0000256" key="7">
    <source>
        <dbReference type="ARBA" id="ARBA00046577"/>
    </source>
</evidence>
<name>A0A0N8FX17_9STRE</name>
<dbReference type="Gene3D" id="3.30.1180.20">
    <property type="entry name" value="Dihydroxyacetone kinase, domain 2"/>
    <property type="match status" value="1"/>
</dbReference>
<evidence type="ECO:0000256" key="6">
    <source>
        <dbReference type="ARBA" id="ARBA00022798"/>
    </source>
</evidence>
<evidence type="ECO:0000256" key="4">
    <source>
        <dbReference type="ARBA" id="ARBA00022679"/>
    </source>
</evidence>
<comment type="pathway">
    <text evidence="2">Polyol metabolism; glycerol degradation.</text>
</comment>
<reference evidence="9 10" key="1">
    <citation type="submission" date="2015-08" db="EMBL/GenBank/DDBJ databases">
        <title>Genome sequence of Streptococcus phocae subsp. phocae ATCC 51973T isolated from liver specimen obtained from seal.</title>
        <authorList>
            <person name="Avendano-Herrera R."/>
        </authorList>
    </citation>
    <scope>NUCLEOTIDE SEQUENCE [LARGE SCALE GENOMIC DNA]</scope>
    <source>
        <strain evidence="9 10">ATCC 51973</strain>
    </source>
</reference>
<dbReference type="AlphaFoldDB" id="A0A0N8FX17"/>
<dbReference type="EC" id="2.7.1.121" evidence="3"/>
<dbReference type="PATRIC" id="fig|119224.3.peg.1249"/>
<protein>
    <recommendedName>
        <fullName evidence="3">phosphoenolpyruvate--glycerone phosphotransferase</fullName>
        <ecNumber evidence="3">2.7.1.121</ecNumber>
    </recommendedName>
</protein>
<evidence type="ECO:0000313" key="10">
    <source>
        <dbReference type="Proteomes" id="UP000049578"/>
    </source>
</evidence>
<evidence type="ECO:0000313" key="9">
    <source>
        <dbReference type="EMBL" id="KPJ21883.1"/>
    </source>
</evidence>
<gene>
    <name evidence="9" type="ORF">AKK44_07510</name>
</gene>
<dbReference type="RefSeq" id="WP_054279169.1">
    <property type="nucleotide sequence ID" value="NZ_LHQM01000039.1"/>
</dbReference>
<dbReference type="InterPro" id="IPR012736">
    <property type="entry name" value="DhaK_1"/>
</dbReference>
<evidence type="ECO:0000256" key="5">
    <source>
        <dbReference type="ARBA" id="ARBA00022777"/>
    </source>
</evidence>
<organism evidence="9 10">
    <name type="scientific">Streptococcus phocae</name>
    <dbReference type="NCBI Taxonomy" id="119224"/>
    <lineage>
        <taxon>Bacteria</taxon>
        <taxon>Bacillati</taxon>
        <taxon>Bacillota</taxon>
        <taxon>Bacilli</taxon>
        <taxon>Lactobacillales</taxon>
        <taxon>Streptococcaceae</taxon>
        <taxon>Streptococcus</taxon>
    </lineage>
</organism>
<keyword evidence="10" id="KW-1185">Reference proteome</keyword>